<dbReference type="GO" id="GO:0005524">
    <property type="term" value="F:ATP binding"/>
    <property type="evidence" value="ECO:0007669"/>
    <property type="project" value="UniProtKB-UniRule"/>
</dbReference>
<comment type="similarity">
    <text evidence="4">Belongs to the protein kinase superfamily.</text>
</comment>
<dbReference type="GO" id="GO:0005634">
    <property type="term" value="C:nucleus"/>
    <property type="evidence" value="ECO:0007669"/>
    <property type="project" value="TreeGrafter"/>
</dbReference>
<dbReference type="PANTHER" id="PTHR44167:SF24">
    <property type="entry name" value="SERINE_THREONINE-PROTEIN KINASE CHK2"/>
    <property type="match status" value="1"/>
</dbReference>
<keyword evidence="7" id="KW-0418">Kinase</keyword>
<dbReference type="GO" id="GO:0004674">
    <property type="term" value="F:protein serine/threonine kinase activity"/>
    <property type="evidence" value="ECO:0007669"/>
    <property type="project" value="UniProtKB-KW"/>
</dbReference>
<reference evidence="7" key="1">
    <citation type="journal article" date="2020" name="Stud. Mycol.">
        <title>101 Dothideomycetes genomes: a test case for predicting lifestyles and emergence of pathogens.</title>
        <authorList>
            <person name="Haridas S."/>
            <person name="Albert R."/>
            <person name="Binder M."/>
            <person name="Bloem J."/>
            <person name="Labutti K."/>
            <person name="Salamov A."/>
            <person name="Andreopoulos B."/>
            <person name="Baker S."/>
            <person name="Barry K."/>
            <person name="Bills G."/>
            <person name="Bluhm B."/>
            <person name="Cannon C."/>
            <person name="Castanera R."/>
            <person name="Culley D."/>
            <person name="Daum C."/>
            <person name="Ezra D."/>
            <person name="Gonzalez J."/>
            <person name="Henrissat B."/>
            <person name="Kuo A."/>
            <person name="Liang C."/>
            <person name="Lipzen A."/>
            <person name="Lutzoni F."/>
            <person name="Magnuson J."/>
            <person name="Mondo S."/>
            <person name="Nolan M."/>
            <person name="Ohm R."/>
            <person name="Pangilinan J."/>
            <person name="Park H.-J."/>
            <person name="Ramirez L."/>
            <person name="Alfaro M."/>
            <person name="Sun H."/>
            <person name="Tritt A."/>
            <person name="Yoshinaga Y."/>
            <person name="Zwiers L.-H."/>
            <person name="Turgeon B."/>
            <person name="Goodwin S."/>
            <person name="Spatafora J."/>
            <person name="Crous P."/>
            <person name="Grigoriev I."/>
        </authorList>
    </citation>
    <scope>NUCLEOTIDE SEQUENCE</scope>
    <source>
        <strain evidence="7">CBS 627.86</strain>
    </source>
</reference>
<dbReference type="OrthoDB" id="4062651at2759"/>
<feature type="domain" description="Protein kinase" evidence="6">
    <location>
        <begin position="54"/>
        <end position="386"/>
    </location>
</feature>
<evidence type="ECO:0000256" key="2">
    <source>
        <dbReference type="ARBA" id="ARBA00022840"/>
    </source>
</evidence>
<dbReference type="SUPFAM" id="SSF56112">
    <property type="entry name" value="Protein kinase-like (PK-like)"/>
    <property type="match status" value="1"/>
</dbReference>
<sequence length="401" mass="44971">MADRASSATGNPEVEPNRTEIKDPSRIIVTAKYDWSKLGRGKHIELSRGETLPLQFGEHLGRGSTSDVHEATCNGLRIAVKRRYLSRQAVDIASFKKEMQILERASEHHHIVKIIGSFVQARTVGILLWPVAGCDLGVFLDDLDTLQPQTTRSYYYPGHRKYKRSFISLHSDDLFLRFCDIHAITPDSDGIFEYNIDPAFDLLSSSFGCIASALAFLHGQGIKHKDLKPSNILLTTRERGTLYLTDFGSSTDSSQVTSSMTESGIRGTPRYFAPEVANYEPSGRSADIFSLGCIYVEMLYVYSLLPLKHLYARQTLRDHSFHANLESVIGGLTDVLLRYPLLSNREQLFSDLVLQMLKVDHHDRPSALEILDTLRSDIAAKDDDVFGRLIGSCCKRMEILA</sequence>
<feature type="binding site" evidence="3">
    <location>
        <position position="81"/>
    </location>
    <ligand>
        <name>ATP</name>
        <dbReference type="ChEBI" id="CHEBI:30616"/>
    </ligand>
</feature>
<evidence type="ECO:0000256" key="1">
    <source>
        <dbReference type="ARBA" id="ARBA00022741"/>
    </source>
</evidence>
<organism evidence="7 8">
    <name type="scientific">Lophiotrema nucula</name>
    <dbReference type="NCBI Taxonomy" id="690887"/>
    <lineage>
        <taxon>Eukaryota</taxon>
        <taxon>Fungi</taxon>
        <taxon>Dikarya</taxon>
        <taxon>Ascomycota</taxon>
        <taxon>Pezizomycotina</taxon>
        <taxon>Dothideomycetes</taxon>
        <taxon>Pleosporomycetidae</taxon>
        <taxon>Pleosporales</taxon>
        <taxon>Lophiotremataceae</taxon>
        <taxon>Lophiotrema</taxon>
    </lineage>
</organism>
<dbReference type="Gene3D" id="3.30.200.20">
    <property type="entry name" value="Phosphorylase Kinase, domain 1"/>
    <property type="match status" value="1"/>
</dbReference>
<keyword evidence="7" id="KW-0808">Transferase</keyword>
<keyword evidence="4" id="KW-0723">Serine/threonine-protein kinase</keyword>
<dbReference type="GO" id="GO:0044773">
    <property type="term" value="P:mitotic DNA damage checkpoint signaling"/>
    <property type="evidence" value="ECO:0007669"/>
    <property type="project" value="TreeGrafter"/>
</dbReference>
<dbReference type="SMART" id="SM00220">
    <property type="entry name" value="S_TKc"/>
    <property type="match status" value="1"/>
</dbReference>
<proteinExistence type="inferred from homology"/>
<dbReference type="Pfam" id="PF00069">
    <property type="entry name" value="Pkinase"/>
    <property type="match status" value="1"/>
</dbReference>
<evidence type="ECO:0000313" key="8">
    <source>
        <dbReference type="Proteomes" id="UP000799770"/>
    </source>
</evidence>
<dbReference type="InterPro" id="IPR008271">
    <property type="entry name" value="Ser/Thr_kinase_AS"/>
</dbReference>
<dbReference type="PROSITE" id="PS00108">
    <property type="entry name" value="PROTEIN_KINASE_ST"/>
    <property type="match status" value="1"/>
</dbReference>
<dbReference type="Gene3D" id="1.10.510.10">
    <property type="entry name" value="Transferase(Phosphotransferase) domain 1"/>
    <property type="match status" value="1"/>
</dbReference>
<dbReference type="InterPro" id="IPR011009">
    <property type="entry name" value="Kinase-like_dom_sf"/>
</dbReference>
<dbReference type="InterPro" id="IPR000719">
    <property type="entry name" value="Prot_kinase_dom"/>
</dbReference>
<keyword evidence="1 3" id="KW-0547">Nucleotide-binding</keyword>
<dbReference type="Proteomes" id="UP000799770">
    <property type="component" value="Unassembled WGS sequence"/>
</dbReference>
<dbReference type="PROSITE" id="PS50011">
    <property type="entry name" value="PROTEIN_KINASE_DOM"/>
    <property type="match status" value="1"/>
</dbReference>
<gene>
    <name evidence="7" type="ORF">BDV96DRAFT_119856</name>
</gene>
<keyword evidence="8" id="KW-1185">Reference proteome</keyword>
<evidence type="ECO:0000256" key="3">
    <source>
        <dbReference type="PROSITE-ProRule" id="PRU10141"/>
    </source>
</evidence>
<feature type="compositionally biased region" description="Polar residues" evidence="5">
    <location>
        <begin position="1"/>
        <end position="10"/>
    </location>
</feature>
<keyword evidence="2 3" id="KW-0067">ATP-binding</keyword>
<protein>
    <submittedName>
        <fullName evidence="7">Kinase-like domain-containing protein</fullName>
    </submittedName>
</protein>
<evidence type="ECO:0000256" key="4">
    <source>
        <dbReference type="RuleBase" id="RU000304"/>
    </source>
</evidence>
<dbReference type="InterPro" id="IPR017441">
    <property type="entry name" value="Protein_kinase_ATP_BS"/>
</dbReference>
<dbReference type="PANTHER" id="PTHR44167">
    <property type="entry name" value="OVARIAN-SPECIFIC SERINE/THREONINE-PROTEIN KINASE LOK-RELATED"/>
    <property type="match status" value="1"/>
</dbReference>
<name>A0A6A5Z2F5_9PLEO</name>
<evidence type="ECO:0000259" key="6">
    <source>
        <dbReference type="PROSITE" id="PS50011"/>
    </source>
</evidence>
<dbReference type="EMBL" id="ML977328">
    <property type="protein sequence ID" value="KAF2113256.1"/>
    <property type="molecule type" value="Genomic_DNA"/>
</dbReference>
<accession>A0A6A5Z2F5</accession>
<dbReference type="PROSITE" id="PS00107">
    <property type="entry name" value="PROTEIN_KINASE_ATP"/>
    <property type="match status" value="1"/>
</dbReference>
<feature type="region of interest" description="Disordered" evidence="5">
    <location>
        <begin position="1"/>
        <end position="21"/>
    </location>
</feature>
<dbReference type="AlphaFoldDB" id="A0A6A5Z2F5"/>
<evidence type="ECO:0000256" key="5">
    <source>
        <dbReference type="SAM" id="MobiDB-lite"/>
    </source>
</evidence>
<evidence type="ECO:0000313" key="7">
    <source>
        <dbReference type="EMBL" id="KAF2113256.1"/>
    </source>
</evidence>